<evidence type="ECO:0000313" key="3">
    <source>
        <dbReference type="EMBL" id="KXK63385.1"/>
    </source>
</evidence>
<comment type="caution">
    <text evidence="3">The sequence shown here is derived from an EMBL/GenBank/DDBJ whole genome shotgun (WGS) entry which is preliminary data.</text>
</comment>
<feature type="region of interest" description="Disordered" evidence="2">
    <location>
        <begin position="386"/>
        <end position="411"/>
    </location>
</feature>
<dbReference type="RefSeq" id="WP_067359836.1">
    <property type="nucleotide sequence ID" value="NZ_JBIUBN010000003.1"/>
</dbReference>
<protein>
    <submittedName>
        <fullName evidence="3">Uncharacterized protein</fullName>
    </submittedName>
</protein>
<reference evidence="3 4" key="1">
    <citation type="submission" date="2016-01" db="EMBL/GenBank/DDBJ databases">
        <title>Whole genome sequence and analysis of Micromonospora rosaria DSM 803, which can produce antibacterial substance rosamicin.</title>
        <authorList>
            <person name="Yang H."/>
            <person name="He X."/>
            <person name="Zhu D."/>
        </authorList>
    </citation>
    <scope>NUCLEOTIDE SEQUENCE [LARGE SCALE GENOMIC DNA]</scope>
    <source>
        <strain evidence="3 4">DSM 803</strain>
    </source>
</reference>
<keyword evidence="4" id="KW-1185">Reference proteome</keyword>
<accession>A0A136PY72</accession>
<evidence type="ECO:0000256" key="2">
    <source>
        <dbReference type="SAM" id="MobiDB-lite"/>
    </source>
</evidence>
<evidence type="ECO:0000313" key="4">
    <source>
        <dbReference type="Proteomes" id="UP000070620"/>
    </source>
</evidence>
<feature type="coiled-coil region" evidence="1">
    <location>
        <begin position="205"/>
        <end position="232"/>
    </location>
</feature>
<evidence type="ECO:0000256" key="1">
    <source>
        <dbReference type="SAM" id="Coils"/>
    </source>
</evidence>
<dbReference type="EMBL" id="LRQV01000006">
    <property type="protein sequence ID" value="KXK63385.1"/>
    <property type="molecule type" value="Genomic_DNA"/>
</dbReference>
<sequence>MTAVLPDAGPCGWCGHGQWVHKRGKVGCKELGCPCGKYEPAKKPPAPVPGEAASQIAEPTCAYPAGEDDGEHDHAMCEDVVAERRELTGMTQESIALDLYETTLPPYPEPAAVDPADVPGTPEHARKIARIDAQLQMDAALERMQAFYDDVLPTIDEAFSWRDQLDAADRMGQTNIGRLNAAEQQLGRIRMSLGADPDTDLVDRVDRLVADMAAERRERQGAEVQRDQAYERIDEQHDALGRIHAALGLTEVDDETDVVGAVERLAEALADTGQALVDEQAAHQRTAGRAEDAERRVEALAGELDSERATVAHLRTELGRATARGQRHKAQLDEAVIAGVTAATRVLWRYDASQCVAEGCGSRYTVPVEHEHPLIPVTVLVVHRPPASAGTPDPATAPAVATPTTEESTTP</sequence>
<dbReference type="OrthoDB" id="9953426at2"/>
<proteinExistence type="predicted"/>
<organism evidence="3 4">
    <name type="scientific">Micromonospora rosaria</name>
    <dbReference type="NCBI Taxonomy" id="47874"/>
    <lineage>
        <taxon>Bacteria</taxon>
        <taxon>Bacillati</taxon>
        <taxon>Actinomycetota</taxon>
        <taxon>Actinomycetes</taxon>
        <taxon>Micromonosporales</taxon>
        <taxon>Micromonosporaceae</taxon>
        <taxon>Micromonospora</taxon>
    </lineage>
</organism>
<gene>
    <name evidence="3" type="ORF">AWW66_03465</name>
</gene>
<dbReference type="Proteomes" id="UP000070620">
    <property type="component" value="Unassembled WGS sequence"/>
</dbReference>
<dbReference type="AlphaFoldDB" id="A0A136PY72"/>
<name>A0A136PY72_9ACTN</name>
<keyword evidence="1" id="KW-0175">Coiled coil</keyword>